<dbReference type="InterPro" id="IPR011701">
    <property type="entry name" value="MFS"/>
</dbReference>
<feature type="transmembrane region" description="Helical" evidence="6">
    <location>
        <begin position="378"/>
        <end position="396"/>
    </location>
</feature>
<dbReference type="PROSITE" id="PS50850">
    <property type="entry name" value="MFS"/>
    <property type="match status" value="1"/>
</dbReference>
<keyword evidence="2" id="KW-0813">Transport</keyword>
<dbReference type="Proteomes" id="UP001605036">
    <property type="component" value="Unassembled WGS sequence"/>
</dbReference>
<evidence type="ECO:0000313" key="9">
    <source>
        <dbReference type="Proteomes" id="UP001605036"/>
    </source>
</evidence>
<feature type="transmembrane region" description="Helical" evidence="6">
    <location>
        <begin position="93"/>
        <end position="112"/>
    </location>
</feature>
<feature type="transmembrane region" description="Helical" evidence="6">
    <location>
        <begin position="20"/>
        <end position="39"/>
    </location>
</feature>
<accession>A0ABD1Y369</accession>
<organism evidence="8 9">
    <name type="scientific">Riccia fluitans</name>
    <dbReference type="NCBI Taxonomy" id="41844"/>
    <lineage>
        <taxon>Eukaryota</taxon>
        <taxon>Viridiplantae</taxon>
        <taxon>Streptophyta</taxon>
        <taxon>Embryophyta</taxon>
        <taxon>Marchantiophyta</taxon>
        <taxon>Marchantiopsida</taxon>
        <taxon>Marchantiidae</taxon>
        <taxon>Marchantiales</taxon>
        <taxon>Ricciaceae</taxon>
        <taxon>Riccia</taxon>
    </lineage>
</organism>
<dbReference type="PRINTS" id="PR01035">
    <property type="entry name" value="TCRTETA"/>
</dbReference>
<keyword evidence="4 6" id="KW-1133">Transmembrane helix</keyword>
<sequence length="469" mass="51000">MGDMQYYKVMKEKFKTVSPLAPLLCALFVNMAGFSSVLPSVPDVLISVICPGRLECNQLIFLSGLQTTLTGIGAMVVAPILGWLSDDYGRKPAFLLVLISSIPPPLLLAYSSGKMFLYMWWVLQLFAYILREAGLGATTFAMVADIFPDPRKRAPAIGIAMSMISIGMLMGTLCARVLRTEQLFIFSAVLQIISAAIVKVFLTESHPNRASSHRDIEKLTPLISKGESKSIILETIGALRNNKQLRIMAAVALMVNLTETTLESTLFLYLKAVFSFGKDQFAQFNIFIGIVGFVSQMVAYPILANSIGERKVLWLALLGGAVNVYVYAFAWADWVPYLGCGFVIFYSMIPAAIGTVVSRGATQEQQGKVQGLIVSVRTVAFILGPIALTPLTAMFLSEDPPFHAPGFTLMIGGTAMVLAFLLALRLPELSASSGDLIVDEIITSSSEEVKQTRGKEDHVSIDPLPFMIG</sequence>
<name>A0ABD1Y369_9MARC</name>
<dbReference type="CDD" id="cd17330">
    <property type="entry name" value="MFS_SLC46_TetA_like"/>
    <property type="match status" value="1"/>
</dbReference>
<dbReference type="EMBL" id="JBHFFA010000006">
    <property type="protein sequence ID" value="KAL2621076.1"/>
    <property type="molecule type" value="Genomic_DNA"/>
</dbReference>
<dbReference type="Gene3D" id="1.20.1250.20">
    <property type="entry name" value="MFS general substrate transporter like domains"/>
    <property type="match status" value="1"/>
</dbReference>
<evidence type="ECO:0000256" key="2">
    <source>
        <dbReference type="ARBA" id="ARBA00022448"/>
    </source>
</evidence>
<gene>
    <name evidence="8" type="ORF">R1flu_001281</name>
</gene>
<dbReference type="InterPro" id="IPR001958">
    <property type="entry name" value="Tet-R_TetA/multi-R_MdtG-like"/>
</dbReference>
<feature type="domain" description="Major facilitator superfamily (MFS) profile" evidence="7">
    <location>
        <begin position="14"/>
        <end position="431"/>
    </location>
</feature>
<dbReference type="AlphaFoldDB" id="A0ABD1Y369"/>
<evidence type="ECO:0000256" key="1">
    <source>
        <dbReference type="ARBA" id="ARBA00004141"/>
    </source>
</evidence>
<comment type="caution">
    <text evidence="8">The sequence shown here is derived from an EMBL/GenBank/DDBJ whole genome shotgun (WGS) entry which is preliminary data.</text>
</comment>
<feature type="transmembrane region" description="Helical" evidence="6">
    <location>
        <begin position="281"/>
        <end position="300"/>
    </location>
</feature>
<dbReference type="GO" id="GO:0016020">
    <property type="term" value="C:membrane"/>
    <property type="evidence" value="ECO:0007669"/>
    <property type="project" value="UniProtKB-SubCell"/>
</dbReference>
<dbReference type="Pfam" id="PF07690">
    <property type="entry name" value="MFS_1"/>
    <property type="match status" value="1"/>
</dbReference>
<evidence type="ECO:0000256" key="5">
    <source>
        <dbReference type="ARBA" id="ARBA00023136"/>
    </source>
</evidence>
<dbReference type="PANTHER" id="PTHR23504">
    <property type="entry name" value="MAJOR FACILITATOR SUPERFAMILY DOMAIN-CONTAINING PROTEIN 10"/>
    <property type="match status" value="1"/>
</dbReference>
<feature type="transmembrane region" description="Helical" evidence="6">
    <location>
        <begin position="118"/>
        <end position="144"/>
    </location>
</feature>
<feature type="transmembrane region" description="Helical" evidence="6">
    <location>
        <begin position="247"/>
        <end position="269"/>
    </location>
</feature>
<feature type="transmembrane region" description="Helical" evidence="6">
    <location>
        <begin position="402"/>
        <end position="424"/>
    </location>
</feature>
<feature type="transmembrane region" description="Helical" evidence="6">
    <location>
        <begin position="312"/>
        <end position="330"/>
    </location>
</feature>
<evidence type="ECO:0000259" key="7">
    <source>
        <dbReference type="PROSITE" id="PS50850"/>
    </source>
</evidence>
<keyword evidence="5 6" id="KW-0472">Membrane</keyword>
<evidence type="ECO:0000256" key="6">
    <source>
        <dbReference type="SAM" id="Phobius"/>
    </source>
</evidence>
<evidence type="ECO:0000256" key="4">
    <source>
        <dbReference type="ARBA" id="ARBA00022989"/>
    </source>
</evidence>
<reference evidence="8 9" key="1">
    <citation type="submission" date="2024-09" db="EMBL/GenBank/DDBJ databases">
        <title>Chromosome-scale assembly of Riccia fluitans.</title>
        <authorList>
            <person name="Paukszto L."/>
            <person name="Sawicki J."/>
            <person name="Karawczyk K."/>
            <person name="Piernik-Szablinska J."/>
            <person name="Szczecinska M."/>
            <person name="Mazdziarz M."/>
        </authorList>
    </citation>
    <scope>NUCLEOTIDE SEQUENCE [LARGE SCALE GENOMIC DNA]</scope>
    <source>
        <strain evidence="8">Rf_01</strain>
        <tissue evidence="8">Aerial parts of the thallus</tissue>
    </source>
</reference>
<comment type="subcellular location">
    <subcellularLocation>
        <location evidence="1">Membrane</location>
        <topology evidence="1">Multi-pass membrane protein</topology>
    </subcellularLocation>
</comment>
<feature type="transmembrane region" description="Helical" evidence="6">
    <location>
        <begin position="156"/>
        <end position="178"/>
    </location>
</feature>
<dbReference type="InterPro" id="IPR020846">
    <property type="entry name" value="MFS_dom"/>
</dbReference>
<proteinExistence type="predicted"/>
<dbReference type="InterPro" id="IPR036259">
    <property type="entry name" value="MFS_trans_sf"/>
</dbReference>
<feature type="transmembrane region" description="Helical" evidence="6">
    <location>
        <begin position="336"/>
        <end position="357"/>
    </location>
</feature>
<keyword evidence="3 6" id="KW-0812">Transmembrane</keyword>
<feature type="transmembrane region" description="Helical" evidence="6">
    <location>
        <begin position="59"/>
        <end position="81"/>
    </location>
</feature>
<dbReference type="PANTHER" id="PTHR23504:SF1">
    <property type="entry name" value="GH21943P-RELATED"/>
    <property type="match status" value="1"/>
</dbReference>
<dbReference type="SUPFAM" id="SSF103473">
    <property type="entry name" value="MFS general substrate transporter"/>
    <property type="match status" value="1"/>
</dbReference>
<keyword evidence="9" id="KW-1185">Reference proteome</keyword>
<feature type="transmembrane region" description="Helical" evidence="6">
    <location>
        <begin position="184"/>
        <end position="202"/>
    </location>
</feature>
<evidence type="ECO:0000256" key="3">
    <source>
        <dbReference type="ARBA" id="ARBA00022692"/>
    </source>
</evidence>
<protein>
    <recommendedName>
        <fullName evidence="7">Major facilitator superfamily (MFS) profile domain-containing protein</fullName>
    </recommendedName>
</protein>
<evidence type="ECO:0000313" key="8">
    <source>
        <dbReference type="EMBL" id="KAL2621076.1"/>
    </source>
</evidence>